<keyword evidence="2" id="KW-0645">Protease</keyword>
<keyword evidence="3" id="KW-1185">Reference proteome</keyword>
<dbReference type="GO" id="GO:0006508">
    <property type="term" value="P:proteolysis"/>
    <property type="evidence" value="ECO:0007669"/>
    <property type="project" value="InterPro"/>
</dbReference>
<dbReference type="SUPFAM" id="SSF69322">
    <property type="entry name" value="Tricorn protease domain 2"/>
    <property type="match status" value="1"/>
</dbReference>
<evidence type="ECO:0000313" key="3">
    <source>
        <dbReference type="Proteomes" id="UP000242469"/>
    </source>
</evidence>
<dbReference type="InterPro" id="IPR011042">
    <property type="entry name" value="6-blade_b-propeller_TolB-like"/>
</dbReference>
<dbReference type="AlphaFoldDB" id="A0A1H3ZE96"/>
<dbReference type="GO" id="GO:0008236">
    <property type="term" value="F:serine-type peptidase activity"/>
    <property type="evidence" value="ECO:0007669"/>
    <property type="project" value="InterPro"/>
</dbReference>
<dbReference type="PANTHER" id="PTHR43056">
    <property type="entry name" value="PEPTIDASE S9 PROLYL OLIGOPEPTIDASE"/>
    <property type="match status" value="1"/>
</dbReference>
<dbReference type="RefSeq" id="WP_175527564.1">
    <property type="nucleotide sequence ID" value="NZ_FNRJ01000002.1"/>
</dbReference>
<feature type="domain" description="Peptidase S9 prolyl oligopeptidase catalytic" evidence="1">
    <location>
        <begin position="418"/>
        <end position="619"/>
    </location>
</feature>
<keyword evidence="2" id="KW-0378">Hydrolase</keyword>
<dbReference type="PANTHER" id="PTHR43056:SF5">
    <property type="entry name" value="PEPTIDASE S9 PROLYL OLIGOPEPTIDASE CATALYTIC DOMAIN-CONTAINING PROTEIN"/>
    <property type="match status" value="1"/>
</dbReference>
<sequence length="628" mass="69762">MGEGVLSAREAVQSIHDYAALRFHQGHLYGVSFDPSTGRNRLCRFEAGEAISLLPDHLSARSRVHEYGGGAWCLAGDRVCFVNDSDQQIWCQPLDAASPAYPLTTMPDTRFADLQYDARHQRLLAISEQHTETALEPINRLVTVELEAGGVETLAAGTDFYSSPALSPTGDRLAWVEWDHPQQPWRCTRLMLADLNGVGQIAQACQVSDTQDAAWLQPRFSPKGQLHAVVDRDNWWRIEALTPSGFEPLHTAGSTVPERTEFTTAPWQFGLSTYGWTASGELVALGQCDGYTRLWRFMQGSEVAQGWQPLELSLMPTRLHALCVAGTWIGCVAEFADREPAIVKIDTELDADDPDQCTVLAGGHSPTYAPSLPLCEWVDSVPYFLYRPANVPYDQPLPLVIWTHGGPTASTAPVLKPAIQYWTQRGFMIADVNYRGSTGYGRDYRLQLAGQWGITDVEDVDAIACRLIEQGRAQPDAIFIRGNSAGGYTTLSTLCRSSRFSGGASLYGVSDPARLNRLTHKFESRYLHWLIGDPATEPERYTSRSPLMQVHRVSVPVIFFQGEQDKVVLPEQTRRMAQSLSENGICVETHYFPDEAHGFRQPENQAQVLERELAFYRSIIDAASNPPC</sequence>
<evidence type="ECO:0000259" key="1">
    <source>
        <dbReference type="Pfam" id="PF00326"/>
    </source>
</evidence>
<dbReference type="EMBL" id="FNRJ01000002">
    <property type="protein sequence ID" value="SEA21838.1"/>
    <property type="molecule type" value="Genomic_DNA"/>
</dbReference>
<proteinExistence type="predicted"/>
<dbReference type="Proteomes" id="UP000242469">
    <property type="component" value="Unassembled WGS sequence"/>
</dbReference>
<reference evidence="3" key="1">
    <citation type="submission" date="2016-10" db="EMBL/GenBank/DDBJ databases">
        <authorList>
            <person name="Varghese N."/>
            <person name="Submissions S."/>
        </authorList>
    </citation>
    <scope>NUCLEOTIDE SEQUENCE [LARGE SCALE GENOMIC DNA]</scope>
    <source>
        <strain evidence="3">DSM 11526</strain>
    </source>
</reference>
<dbReference type="InterPro" id="IPR029058">
    <property type="entry name" value="AB_hydrolase_fold"/>
</dbReference>
<dbReference type="InterPro" id="IPR001375">
    <property type="entry name" value="Peptidase_S9_cat"/>
</dbReference>
<evidence type="ECO:0000313" key="2">
    <source>
        <dbReference type="EMBL" id="SEA21838.1"/>
    </source>
</evidence>
<dbReference type="Pfam" id="PF00326">
    <property type="entry name" value="Peptidase_S9"/>
    <property type="match status" value="1"/>
</dbReference>
<organism evidence="2 3">
    <name type="scientific">Marinobacterium iners DSM 11526</name>
    <dbReference type="NCBI Taxonomy" id="1122198"/>
    <lineage>
        <taxon>Bacteria</taxon>
        <taxon>Pseudomonadati</taxon>
        <taxon>Pseudomonadota</taxon>
        <taxon>Gammaproteobacteria</taxon>
        <taxon>Oceanospirillales</taxon>
        <taxon>Oceanospirillaceae</taxon>
        <taxon>Marinobacterium</taxon>
    </lineage>
</organism>
<dbReference type="GO" id="GO:0004177">
    <property type="term" value="F:aminopeptidase activity"/>
    <property type="evidence" value="ECO:0007669"/>
    <property type="project" value="UniProtKB-KW"/>
</dbReference>
<name>A0A1H3ZE96_9GAMM</name>
<dbReference type="STRING" id="1122198.SAMN02745729_1024"/>
<dbReference type="Gene3D" id="2.120.10.30">
    <property type="entry name" value="TolB, C-terminal domain"/>
    <property type="match status" value="1"/>
</dbReference>
<keyword evidence="2" id="KW-0031">Aminopeptidase</keyword>
<accession>A0A1H3ZE96</accession>
<protein>
    <submittedName>
        <fullName evidence="2">Dipeptidyl aminopeptidase/acylaminoacyl peptidase</fullName>
    </submittedName>
</protein>
<gene>
    <name evidence="2" type="ORF">SAMN02745729_1024</name>
</gene>
<dbReference type="SUPFAM" id="SSF53474">
    <property type="entry name" value="alpha/beta-Hydrolases"/>
    <property type="match status" value="1"/>
</dbReference>
<dbReference type="InterPro" id="IPR050585">
    <property type="entry name" value="Xaa-Pro_dipeptidyl-ppase/CocE"/>
</dbReference>
<dbReference type="Gene3D" id="3.40.50.1820">
    <property type="entry name" value="alpha/beta hydrolase"/>
    <property type="match status" value="1"/>
</dbReference>